<protein>
    <submittedName>
        <fullName evidence="1">Uncharacterized protein</fullName>
    </submittedName>
</protein>
<gene>
    <name evidence="1" type="ORF">H2199_004845</name>
</gene>
<evidence type="ECO:0000313" key="1">
    <source>
        <dbReference type="EMBL" id="KAJ9642464.1"/>
    </source>
</evidence>
<evidence type="ECO:0000313" key="2">
    <source>
        <dbReference type="Proteomes" id="UP001172680"/>
    </source>
</evidence>
<keyword evidence="2" id="KW-1185">Reference proteome</keyword>
<name>A0ACC2Z521_9PEZI</name>
<dbReference type="EMBL" id="JAPDRP010000013">
    <property type="protein sequence ID" value="KAJ9642464.1"/>
    <property type="molecule type" value="Genomic_DNA"/>
</dbReference>
<reference evidence="1" key="1">
    <citation type="submission" date="2022-10" db="EMBL/GenBank/DDBJ databases">
        <title>Culturing micro-colonial fungi from biological soil crusts in the Mojave desert and describing Neophaeococcomyces mojavensis, and introducing the new genera and species Taxawa tesnikishii.</title>
        <authorList>
            <person name="Kurbessoian T."/>
            <person name="Stajich J.E."/>
        </authorList>
    </citation>
    <scope>NUCLEOTIDE SEQUENCE</scope>
    <source>
        <strain evidence="1">JES_115</strain>
    </source>
</reference>
<accession>A0ACC2Z521</accession>
<sequence>MRIRKTWDVHLRARLAGAAGISRPMLARCSSTRSSLRGSRMFESATESLYSQPSMILNPQEQEGKTEDEDSAWEDARSGSASRSASLDTSAPGEGLRDFSGHLARDERGNILVYDSPTIEQMNVGIVVGNTGRMSQQRRSRYASGQAVGHRRRPSEAMLSRGQRLGRAVRESVRVPLGVVKGENELLGPRLKVGESRGKRPVSVENGRRGSQSGVVDERGDLAFL</sequence>
<comment type="caution">
    <text evidence="1">The sequence shown here is derived from an EMBL/GenBank/DDBJ whole genome shotgun (WGS) entry which is preliminary data.</text>
</comment>
<dbReference type="Proteomes" id="UP001172680">
    <property type="component" value="Unassembled WGS sequence"/>
</dbReference>
<organism evidence="1 2">
    <name type="scientific">Coniosporium tulheliwenetii</name>
    <dbReference type="NCBI Taxonomy" id="3383036"/>
    <lineage>
        <taxon>Eukaryota</taxon>
        <taxon>Fungi</taxon>
        <taxon>Dikarya</taxon>
        <taxon>Ascomycota</taxon>
        <taxon>Pezizomycotina</taxon>
        <taxon>Dothideomycetes</taxon>
        <taxon>Dothideomycetes incertae sedis</taxon>
        <taxon>Coniosporium</taxon>
    </lineage>
</organism>
<proteinExistence type="predicted"/>